<evidence type="ECO:0000313" key="3">
    <source>
        <dbReference type="EMBL" id="MCS2609783.1"/>
    </source>
</evidence>
<dbReference type="RefSeq" id="WP_259036281.1">
    <property type="nucleotide sequence ID" value="NZ_JAJISC010000004.1"/>
</dbReference>
<evidence type="ECO:0000259" key="2">
    <source>
        <dbReference type="Pfam" id="PF04909"/>
    </source>
</evidence>
<dbReference type="InterPro" id="IPR006680">
    <property type="entry name" value="Amidohydro-rel"/>
</dbReference>
<comment type="similarity">
    <text evidence="1">Belongs to the metallo-dependent hydrolases superfamily.</text>
</comment>
<dbReference type="Pfam" id="PF04909">
    <property type="entry name" value="Amidohydro_2"/>
    <property type="match status" value="1"/>
</dbReference>
<name>A0ABT2EEK2_9GAMM</name>
<reference evidence="3" key="1">
    <citation type="submission" date="2021-11" db="EMBL/GenBank/DDBJ databases">
        <title>Halomonas sp., isolated from a coastal aquaculture zone in Dongshan Bay.</title>
        <authorList>
            <person name="Lin W."/>
        </authorList>
    </citation>
    <scope>NUCLEOTIDE SEQUENCE</scope>
    <source>
        <strain evidence="3">Yzlin-01</strain>
    </source>
</reference>
<protein>
    <submittedName>
        <fullName evidence="3">Amidohydrolase family protein</fullName>
    </submittedName>
</protein>
<dbReference type="InterPro" id="IPR032466">
    <property type="entry name" value="Metal_Hydrolase"/>
</dbReference>
<dbReference type="PANTHER" id="PTHR43569">
    <property type="entry name" value="AMIDOHYDROLASE"/>
    <property type="match status" value="1"/>
</dbReference>
<dbReference type="EMBL" id="JAJISC010000004">
    <property type="protein sequence ID" value="MCS2609783.1"/>
    <property type="molecule type" value="Genomic_DNA"/>
</dbReference>
<accession>A0ABT2EEK2</accession>
<sequence>MAYETDLPWRRRPKVVTPNGLPRESWLAQANEAPLLPELEIVDAHHHLWDRQGFRYLLEEFAEDIGQSGHNVVSSVYVQCRTMYYADGPMHFRPLGEVEFIRGIAAQARSGFYGKTRVAQGIVGCADLLQGSEVAPVLEAMEEVGGGYFKGVRLPVASHPDPAVRSNPVPAPAGLLIEPRFIAGARELARRGLSLDVWVYQTQLADVESLARQLPELQIVLNHAGGPLGVGPFEGRFPEGREIWQTNMERLAQHANVAVKLGGFGMPIMGFGFERGEQAPTSMQVADLIAPYVLHCIALFGTRRCMFESNFPVDKGGLGYDVLWNAFKRIAWPLSDAQRADLFSDTARRIYRIPR</sequence>
<dbReference type="PANTHER" id="PTHR43569:SF1">
    <property type="entry name" value="BLL3371 PROTEIN"/>
    <property type="match status" value="1"/>
</dbReference>
<feature type="domain" description="Amidohydrolase-related" evidence="2">
    <location>
        <begin position="42"/>
        <end position="353"/>
    </location>
</feature>
<evidence type="ECO:0000256" key="1">
    <source>
        <dbReference type="ARBA" id="ARBA00038310"/>
    </source>
</evidence>
<dbReference type="InterPro" id="IPR052350">
    <property type="entry name" value="Metallo-dep_Lactonases"/>
</dbReference>
<keyword evidence="4" id="KW-1185">Reference proteome</keyword>
<proteinExistence type="inferred from homology"/>
<dbReference type="SUPFAM" id="SSF51556">
    <property type="entry name" value="Metallo-dependent hydrolases"/>
    <property type="match status" value="1"/>
</dbReference>
<comment type="caution">
    <text evidence="3">The sequence shown here is derived from an EMBL/GenBank/DDBJ whole genome shotgun (WGS) entry which is preliminary data.</text>
</comment>
<evidence type="ECO:0000313" key="4">
    <source>
        <dbReference type="Proteomes" id="UP001165542"/>
    </source>
</evidence>
<dbReference type="Proteomes" id="UP001165542">
    <property type="component" value="Unassembled WGS sequence"/>
</dbReference>
<dbReference type="Gene3D" id="3.20.20.140">
    <property type="entry name" value="Metal-dependent hydrolases"/>
    <property type="match status" value="1"/>
</dbReference>
<gene>
    <name evidence="3" type="ORF">LLY24_10690</name>
</gene>
<organism evidence="3 4">
    <name type="scientific">Halomonas dongshanensis</name>
    <dbReference type="NCBI Taxonomy" id="2890835"/>
    <lineage>
        <taxon>Bacteria</taxon>
        <taxon>Pseudomonadati</taxon>
        <taxon>Pseudomonadota</taxon>
        <taxon>Gammaproteobacteria</taxon>
        <taxon>Oceanospirillales</taxon>
        <taxon>Halomonadaceae</taxon>
        <taxon>Halomonas</taxon>
    </lineage>
</organism>